<organism evidence="2 3">
    <name type="scientific">Megasphaera cerevisiae DSM 20462</name>
    <dbReference type="NCBI Taxonomy" id="1122219"/>
    <lineage>
        <taxon>Bacteria</taxon>
        <taxon>Bacillati</taxon>
        <taxon>Bacillota</taxon>
        <taxon>Negativicutes</taxon>
        <taxon>Veillonellales</taxon>
        <taxon>Veillonellaceae</taxon>
        <taxon>Megasphaera</taxon>
    </lineage>
</organism>
<dbReference type="AlphaFoldDB" id="A0A0J6WQJ0"/>
<dbReference type="PATRIC" id="fig|1122219.3.peg.2411"/>
<evidence type="ECO:0000313" key="2">
    <source>
        <dbReference type="EMBL" id="KMO85685.1"/>
    </source>
</evidence>
<sequence>MDHIEQMAAFKELLRKTNRDGIENLLAYLEMETDFFTAPASSKYHEAYEGGLLEHSLNVYQHLKTIMCKYYKMFPVSPDTAYIVSLLHDVCKANFYSLEMRNKKIDGVWQQVPFYAVSDRFPAGHGEKSVMIVQRYIPLTDEEIMAINWHMGFSDIRTHEIYGMQALSNACSQYPLVVLLHMADLAATYLNGKKE</sequence>
<feature type="domain" description="HD" evidence="1">
    <location>
        <begin position="53"/>
        <end position="155"/>
    </location>
</feature>
<dbReference type="CDD" id="cd00077">
    <property type="entry name" value="HDc"/>
    <property type="match status" value="1"/>
</dbReference>
<evidence type="ECO:0000259" key="1">
    <source>
        <dbReference type="Pfam" id="PF01966"/>
    </source>
</evidence>
<keyword evidence="3" id="KW-1185">Reference proteome</keyword>
<proteinExistence type="predicted"/>
<dbReference type="InterPro" id="IPR006674">
    <property type="entry name" value="HD_domain"/>
</dbReference>
<accession>A0A0J6WQJ0</accession>
<dbReference type="SUPFAM" id="SSF109604">
    <property type="entry name" value="HD-domain/PDEase-like"/>
    <property type="match status" value="1"/>
</dbReference>
<dbReference type="InParanoid" id="A0A0J6WQJ0"/>
<gene>
    <name evidence="2" type="ORF">AB840_12170</name>
</gene>
<name>A0A0J6WQJ0_9FIRM</name>
<dbReference type="Proteomes" id="UP000036503">
    <property type="component" value="Unassembled WGS sequence"/>
</dbReference>
<evidence type="ECO:0000313" key="3">
    <source>
        <dbReference type="Proteomes" id="UP000036503"/>
    </source>
</evidence>
<dbReference type="RefSeq" id="WP_048515117.1">
    <property type="nucleotide sequence ID" value="NZ_FUXD01000040.1"/>
</dbReference>
<dbReference type="Pfam" id="PF01966">
    <property type="entry name" value="HD"/>
    <property type="match status" value="1"/>
</dbReference>
<reference evidence="2 3" key="1">
    <citation type="submission" date="2015-06" db="EMBL/GenBank/DDBJ databases">
        <title>Draft genome sequence of beer spoilage bacterium Megasphaera cerevisiae type strain 20462.</title>
        <authorList>
            <person name="Kutumbaka K."/>
            <person name="Pasmowitz J."/>
            <person name="Mategko J."/>
            <person name="Reyes D."/>
            <person name="Friedrich A."/>
            <person name="Han S."/>
            <person name="Martens-Habbena W."/>
            <person name="Neal-McKinney J."/>
            <person name="Janagama H.K."/>
            <person name="Nadala C."/>
            <person name="Samadpour M."/>
        </authorList>
    </citation>
    <scope>NUCLEOTIDE SEQUENCE [LARGE SCALE GENOMIC DNA]</scope>
    <source>
        <strain evidence="2 3">DSM 20462</strain>
    </source>
</reference>
<comment type="caution">
    <text evidence="2">The sequence shown here is derived from an EMBL/GenBank/DDBJ whole genome shotgun (WGS) entry which is preliminary data.</text>
</comment>
<protein>
    <recommendedName>
        <fullName evidence="1">HD domain-containing protein</fullName>
    </recommendedName>
</protein>
<dbReference type="InterPro" id="IPR003607">
    <property type="entry name" value="HD/PDEase_dom"/>
</dbReference>
<dbReference type="Gene3D" id="1.10.3210.10">
    <property type="entry name" value="Hypothetical protein af1432"/>
    <property type="match status" value="1"/>
</dbReference>
<dbReference type="EMBL" id="LEKT01000050">
    <property type="protein sequence ID" value="KMO85685.1"/>
    <property type="molecule type" value="Genomic_DNA"/>
</dbReference>